<feature type="region of interest" description="Disordered" evidence="1">
    <location>
        <begin position="586"/>
        <end position="609"/>
    </location>
</feature>
<name>A0A671EFL5_RHIFE</name>
<keyword evidence="2" id="KW-0472">Membrane</keyword>
<keyword evidence="2" id="KW-1133">Transmembrane helix</keyword>
<feature type="compositionally biased region" description="Basic and acidic residues" evidence="1">
    <location>
        <begin position="647"/>
        <end position="664"/>
    </location>
</feature>
<reference evidence="4 5" key="1">
    <citation type="journal article" date="2015" name="Annu Rev Anim Biosci">
        <title>The Genome 10K Project: a way forward.</title>
        <authorList>
            <person name="Koepfli K.P."/>
            <person name="Paten B."/>
            <person name="O'Brien S.J."/>
            <person name="Koepfli K.P."/>
            <person name="Paten B."/>
            <person name="Antunes A."/>
            <person name="Belov K."/>
            <person name="Bustamante C."/>
            <person name="Castoe T.A."/>
            <person name="Clawson H."/>
            <person name="Crawford A.J."/>
            <person name="Diekhans M."/>
            <person name="Distel D."/>
            <person name="Durbin R."/>
            <person name="Earl D."/>
            <person name="Fujita M.K."/>
            <person name="Gamble T."/>
            <person name="Georges A."/>
            <person name="Gemmell N."/>
            <person name="Gilbert M.T."/>
            <person name="Graves J.M."/>
            <person name="Green R.E."/>
            <person name="Hickey G."/>
            <person name="Jarvis E.D."/>
            <person name="Johnson W."/>
            <person name="Komissarov A."/>
            <person name="Korf I."/>
            <person name="Kuhn R."/>
            <person name="Larkin D.M."/>
            <person name="Lewin H."/>
            <person name="Lopez J.V."/>
            <person name="Ma J."/>
            <person name="Marques-Bonet T."/>
            <person name="Miller W."/>
            <person name="Murphy R."/>
            <person name="Pevzner P."/>
            <person name="Shapiro B."/>
            <person name="Steiner C."/>
            <person name="Tamazian G."/>
            <person name="Venkatesh B."/>
            <person name="Wang J."/>
            <person name="Wayne R."/>
            <person name="Wiley E."/>
            <person name="Yang H."/>
            <person name="Zhang G."/>
            <person name="Haussler D."/>
            <person name="Ryder O."/>
            <person name="O'Brien S.J."/>
        </authorList>
    </citation>
    <scope>NUCLEOTIDE SEQUENCE</scope>
</reference>
<reference evidence="4 5" key="2">
    <citation type="journal article" date="2018" name="Annu Rev Anim Biosci">
        <title>Bat Biology, Genomes, and the Bat1K Project: To Generate Chromosome-Level Genomes for All Living Bat Species.</title>
        <authorList>
            <person name="Teeling E.C."/>
            <person name="Vernes S.C."/>
            <person name="Davalos L.M."/>
            <person name="Ray D.A."/>
            <person name="Gilbert M.T.P."/>
            <person name="Myers E."/>
        </authorList>
    </citation>
    <scope>NUCLEOTIDE SEQUENCE</scope>
</reference>
<dbReference type="InParanoid" id="A0A671EFL5"/>
<protein>
    <recommendedName>
        <fullName evidence="3">LRRC37A/B like protein 1 C-terminal domain-containing protein</fullName>
    </recommendedName>
</protein>
<evidence type="ECO:0000259" key="3">
    <source>
        <dbReference type="Pfam" id="PF14914"/>
    </source>
</evidence>
<feature type="region of interest" description="Disordered" evidence="1">
    <location>
        <begin position="421"/>
        <end position="448"/>
    </location>
</feature>
<evidence type="ECO:0000313" key="5">
    <source>
        <dbReference type="Proteomes" id="UP000472240"/>
    </source>
</evidence>
<feature type="compositionally biased region" description="Polar residues" evidence="1">
    <location>
        <begin position="586"/>
        <end position="601"/>
    </location>
</feature>
<evidence type="ECO:0000256" key="2">
    <source>
        <dbReference type="SAM" id="Phobius"/>
    </source>
</evidence>
<evidence type="ECO:0000256" key="1">
    <source>
        <dbReference type="SAM" id="MobiDB-lite"/>
    </source>
</evidence>
<dbReference type="AlphaFoldDB" id="A0A671EFL5"/>
<feature type="domain" description="LRRC37A/B like protein 1 C-terminal" evidence="3">
    <location>
        <begin position="504"/>
        <end position="650"/>
    </location>
</feature>
<dbReference type="GeneTree" id="ENSGT00530000063282"/>
<dbReference type="Proteomes" id="UP000472240">
    <property type="component" value="Chromosome 21"/>
</dbReference>
<dbReference type="FunCoup" id="A0A671EFL5">
    <property type="interactions" value="11"/>
</dbReference>
<evidence type="ECO:0000313" key="4">
    <source>
        <dbReference type="Ensembl" id="ENSRFEP00010012111.1"/>
    </source>
</evidence>
<dbReference type="PANTHER" id="PTHR23045:SF9">
    <property type="entry name" value="LEUCINE RICH REPEAT CONTAINING 37A-RELATED"/>
    <property type="match status" value="1"/>
</dbReference>
<keyword evidence="2" id="KW-0812">Transmembrane</keyword>
<dbReference type="PANTHER" id="PTHR23045">
    <property type="entry name" value="LEUCINE-RICH REPEAT-CONTAINING PROTEIN 37A"/>
    <property type="match status" value="1"/>
</dbReference>
<dbReference type="InterPro" id="IPR015753">
    <property type="entry name" value="LRRC37"/>
</dbReference>
<feature type="region of interest" description="Disordered" evidence="1">
    <location>
        <begin position="647"/>
        <end position="677"/>
    </location>
</feature>
<dbReference type="Ensembl" id="ENSRFET00010013245.1">
    <property type="protein sequence ID" value="ENSRFEP00010012111.1"/>
    <property type="gene ID" value="ENSRFEG00010008142.1"/>
</dbReference>
<dbReference type="InterPro" id="IPR029423">
    <property type="entry name" value="LRRC37AB_C"/>
</dbReference>
<organism evidence="4 5">
    <name type="scientific">Rhinolophus ferrumequinum</name>
    <name type="common">Greater horseshoe bat</name>
    <dbReference type="NCBI Taxonomy" id="59479"/>
    <lineage>
        <taxon>Eukaryota</taxon>
        <taxon>Metazoa</taxon>
        <taxon>Chordata</taxon>
        <taxon>Craniata</taxon>
        <taxon>Vertebrata</taxon>
        <taxon>Euteleostomi</taxon>
        <taxon>Mammalia</taxon>
        <taxon>Eutheria</taxon>
        <taxon>Laurasiatheria</taxon>
        <taxon>Chiroptera</taxon>
        <taxon>Yinpterochiroptera</taxon>
        <taxon>Rhinolophoidea</taxon>
        <taxon>Rhinolophidae</taxon>
        <taxon>Rhinolophinae</taxon>
        <taxon>Rhinolophus</taxon>
    </lineage>
</organism>
<dbReference type="Pfam" id="PF14914">
    <property type="entry name" value="LRRC37AB_C"/>
    <property type="match status" value="1"/>
</dbReference>
<feature type="compositionally biased region" description="Polar residues" evidence="1">
    <location>
        <begin position="427"/>
        <end position="439"/>
    </location>
</feature>
<sequence>MQFLHKVILDRNPLTAVEDLYLLKLPALRYLDVGRTQVSLATIESVLMMTLELEKLILPSRTTCCLCQFKSDIEVVCKTIKLHCDTECLTDITYCDEEVSVGNAEGSFMKVLQARKKKTSTELTIEPEQPSSEEDGVNLSAFRNDQLDFSDENDAISALNYILPYISEGNLKDVESTLLPLIKLPATGHSLAKIQRVPKRLLRVNRVLKGPKGIRKRHFKEVAHQSIHRNQNALPIVENTVKGRRLRGPPRREVELLNMVHRPRKLVENSFHTEPFFIKEHEAAVSSTLKQYLMGRPSASPAPKSLSEDKKSKDLSDTTFILDEANALVRNMKVSKPISHSRKKHFFHKSRSHMMHKKAKAKMSQEFGKEDSLKILMLAKRPPISAVRSLINSPAREAFSSSGELTSQENRLPESFSLLETSKEKSTAQTPLQENISTRKATEPEKTTLEIPAGEDVFTADSAVTADNFLPTVNQTHETQGEYPYEVTDLLSNSTGFTSPLFSSPGDQFENQLNQQLQSLIPNNDVRKLIAHVIRTLKMDCSEVSVQLPCARLISRTGLLMKLLSEQQEVKVSKVEWDTDRWKNENYINESTEAQSEQKGQQPRERTKEVPGYSYHNKLILAISVTVVVMILIMIFCLIEIHSHRRTSEEGKEGSSRELGEVSVEKSPVSETTDEPG</sequence>
<reference evidence="4" key="5">
    <citation type="submission" date="2025-09" db="UniProtKB">
        <authorList>
            <consortium name="Ensembl"/>
        </authorList>
    </citation>
    <scope>IDENTIFICATION</scope>
</reference>
<keyword evidence="5" id="KW-1185">Reference proteome</keyword>
<reference evidence="5" key="3">
    <citation type="submission" date="2018-12" db="EMBL/GenBank/DDBJ databases">
        <title>G10K-VGP greater horseshoe bat female genome, primary haplotype.</title>
        <authorList>
            <person name="Teeling E."/>
            <person name="Myers G."/>
            <person name="Vernes S."/>
            <person name="Pippel M."/>
            <person name="Winkler S."/>
            <person name="Fedrigo O."/>
            <person name="Rhie A."/>
            <person name="Koren S."/>
            <person name="Phillippy A."/>
            <person name="Lewin H."/>
            <person name="Damas J."/>
            <person name="Howe K."/>
            <person name="Mountcastle J."/>
            <person name="Jarvis E.D."/>
        </authorList>
    </citation>
    <scope>NUCLEOTIDE SEQUENCE [LARGE SCALE GENOMIC DNA]</scope>
</reference>
<proteinExistence type="predicted"/>
<dbReference type="OMA" id="CQFKKNI"/>
<feature type="transmembrane region" description="Helical" evidence="2">
    <location>
        <begin position="619"/>
        <end position="639"/>
    </location>
</feature>
<accession>A0A671EFL5</accession>
<reference evidence="4" key="4">
    <citation type="submission" date="2025-08" db="UniProtKB">
        <authorList>
            <consortium name="Ensembl"/>
        </authorList>
    </citation>
    <scope>IDENTIFICATION</scope>
</reference>